<dbReference type="PROSITE" id="PS50206">
    <property type="entry name" value="RHODANESE_3"/>
    <property type="match status" value="1"/>
</dbReference>
<accession>A0A364NZF3</accession>
<dbReference type="PANTHER" id="PTHR43031:SF1">
    <property type="entry name" value="PYRIDINE NUCLEOTIDE-DISULPHIDE OXIDOREDUCTASE"/>
    <property type="match status" value="1"/>
</dbReference>
<feature type="domain" description="Rhodanese" evidence="1">
    <location>
        <begin position="33"/>
        <end position="123"/>
    </location>
</feature>
<comment type="caution">
    <text evidence="2">The sequence shown here is derived from an EMBL/GenBank/DDBJ whole genome shotgun (WGS) entry which is preliminary data.</text>
</comment>
<dbReference type="SUPFAM" id="SSF52821">
    <property type="entry name" value="Rhodanese/Cell cycle control phosphatase"/>
    <property type="match status" value="1"/>
</dbReference>
<dbReference type="Gene3D" id="3.40.250.10">
    <property type="entry name" value="Rhodanese-like domain"/>
    <property type="match status" value="1"/>
</dbReference>
<dbReference type="SMART" id="SM00450">
    <property type="entry name" value="RHOD"/>
    <property type="match status" value="1"/>
</dbReference>
<dbReference type="PANTHER" id="PTHR43031">
    <property type="entry name" value="FAD-DEPENDENT OXIDOREDUCTASE"/>
    <property type="match status" value="1"/>
</dbReference>
<protein>
    <submittedName>
        <fullName evidence="2">Rhodanese-like domain-containing protein</fullName>
    </submittedName>
</protein>
<dbReference type="RefSeq" id="WP_112143154.1">
    <property type="nucleotide sequence ID" value="NZ_PGTO01000004.1"/>
</dbReference>
<name>A0A364NZF3_9PROT</name>
<sequence length="125" mass="13354">MLSRLFNAFGAPSAPGGGKVQVVDPVTIRRWWEAGEVVLIDVRERDENAAERIEGALNLPLSSFNPAEVPVPPEGKRLVIHCRSGVRCGSATNLLLAAGWDGEITRMEGGLMGWTAFGGPTKRGS</sequence>
<dbReference type="InterPro" id="IPR001763">
    <property type="entry name" value="Rhodanese-like_dom"/>
</dbReference>
<dbReference type="Pfam" id="PF00581">
    <property type="entry name" value="Rhodanese"/>
    <property type="match status" value="1"/>
</dbReference>
<evidence type="ECO:0000313" key="2">
    <source>
        <dbReference type="EMBL" id="RAU22461.1"/>
    </source>
</evidence>
<evidence type="ECO:0000259" key="1">
    <source>
        <dbReference type="PROSITE" id="PS50206"/>
    </source>
</evidence>
<dbReference type="Proteomes" id="UP000251075">
    <property type="component" value="Unassembled WGS sequence"/>
</dbReference>
<dbReference type="OrthoDB" id="9807812at2"/>
<reference evidence="2 3" key="1">
    <citation type="submission" date="2017-11" db="EMBL/GenBank/DDBJ databases">
        <title>Draft genome sequence of magnetotactic bacterium Magnetospirillum kuznetsovii LBB-42.</title>
        <authorList>
            <person name="Grouzdev D.S."/>
            <person name="Rysina M.S."/>
            <person name="Baslerov R.V."/>
            <person name="Koziaeva V."/>
        </authorList>
    </citation>
    <scope>NUCLEOTIDE SEQUENCE [LARGE SCALE GENOMIC DNA]</scope>
    <source>
        <strain evidence="2 3">LBB-42</strain>
    </source>
</reference>
<gene>
    <name evidence="2" type="ORF">CU669_07085</name>
</gene>
<keyword evidence="3" id="KW-1185">Reference proteome</keyword>
<evidence type="ECO:0000313" key="3">
    <source>
        <dbReference type="Proteomes" id="UP000251075"/>
    </source>
</evidence>
<organism evidence="2 3">
    <name type="scientific">Paramagnetospirillum kuznetsovii</name>
    <dbReference type="NCBI Taxonomy" id="2053833"/>
    <lineage>
        <taxon>Bacteria</taxon>
        <taxon>Pseudomonadati</taxon>
        <taxon>Pseudomonadota</taxon>
        <taxon>Alphaproteobacteria</taxon>
        <taxon>Rhodospirillales</taxon>
        <taxon>Magnetospirillaceae</taxon>
        <taxon>Paramagnetospirillum</taxon>
    </lineage>
</organism>
<dbReference type="CDD" id="cd00158">
    <property type="entry name" value="RHOD"/>
    <property type="match status" value="1"/>
</dbReference>
<dbReference type="EMBL" id="PGTO01000004">
    <property type="protein sequence ID" value="RAU22461.1"/>
    <property type="molecule type" value="Genomic_DNA"/>
</dbReference>
<dbReference type="AlphaFoldDB" id="A0A364NZF3"/>
<proteinExistence type="predicted"/>
<dbReference type="InterPro" id="IPR036873">
    <property type="entry name" value="Rhodanese-like_dom_sf"/>
</dbReference>
<dbReference type="InterPro" id="IPR050229">
    <property type="entry name" value="GlpE_sulfurtransferase"/>
</dbReference>